<dbReference type="Pfam" id="PF01761">
    <property type="entry name" value="DHQ_synthase"/>
    <property type="match status" value="1"/>
</dbReference>
<sequence length="347" mass="40111">MENVIGVSLFKDIRQFLKEKNKKNIFLITDENVSKYYLEEILYYLVPFKTRVYILEPGEKSKCLKVVENIYMELINYNYDRSTTIISFGGGVVGDISGFVAATYLRGVDYIQIPTTLLAQVDSSIGGKVGIDFGKYKNMIGSFYFPIKTFIDIDFLKTLDRREMTSGLAEVLKYGLIKDYDFFRYIRDNIQGIYDFDEEILIEVVEKCVSIKTEVVAMDEKDRGIRKILNFGHTIGHGIESLYDFSKYKHGEAIILGMMYESFISKEMGLIDEEYFCEIIETLKDLVVPVHFSNEDITKILSKMSHDKKNLDERIVFVLPTGKNKVDIFDNVSKENMRKSLKGDWLC</sequence>
<keyword evidence="9" id="KW-0057">Aromatic amino acid biosynthesis</keyword>
<evidence type="ECO:0000259" key="12">
    <source>
        <dbReference type="Pfam" id="PF24621"/>
    </source>
</evidence>
<evidence type="ECO:0000256" key="5">
    <source>
        <dbReference type="ARBA" id="ARBA00022833"/>
    </source>
</evidence>
<comment type="caution">
    <text evidence="9">Lacks conserved residue(s) required for the propagation of feature annotation.</text>
</comment>
<dbReference type="GO" id="GO:0009423">
    <property type="term" value="P:chorismate biosynthetic process"/>
    <property type="evidence" value="ECO:0007669"/>
    <property type="project" value="UniProtKB-UniRule"/>
</dbReference>
<feature type="binding site" evidence="9">
    <location>
        <position position="137"/>
    </location>
    <ligand>
        <name>NAD(+)</name>
        <dbReference type="ChEBI" id="CHEBI:57540"/>
    </ligand>
</feature>
<evidence type="ECO:0000256" key="3">
    <source>
        <dbReference type="ARBA" id="ARBA00022723"/>
    </source>
</evidence>
<keyword evidence="5 9" id="KW-0862">Zinc</keyword>
<dbReference type="GO" id="GO:0046872">
    <property type="term" value="F:metal ion binding"/>
    <property type="evidence" value="ECO:0007669"/>
    <property type="project" value="UniProtKB-KW"/>
</dbReference>
<evidence type="ECO:0000313" key="14">
    <source>
        <dbReference type="Proteomes" id="UP000184389"/>
    </source>
</evidence>
<evidence type="ECO:0000256" key="10">
    <source>
        <dbReference type="NCBIfam" id="TIGR01357"/>
    </source>
</evidence>
<evidence type="ECO:0000256" key="6">
    <source>
        <dbReference type="ARBA" id="ARBA00023027"/>
    </source>
</evidence>
<keyword evidence="6 9" id="KW-0520">NAD</keyword>
<dbReference type="InterPro" id="IPR016037">
    <property type="entry name" value="DHQ_synth_AroB"/>
</dbReference>
<evidence type="ECO:0000256" key="7">
    <source>
        <dbReference type="ARBA" id="ARBA00023239"/>
    </source>
</evidence>
<dbReference type="Gene3D" id="3.40.50.1970">
    <property type="match status" value="1"/>
</dbReference>
<dbReference type="FunFam" id="3.40.50.1970:FF:000007">
    <property type="entry name" value="Pentafunctional AROM polypeptide"/>
    <property type="match status" value="1"/>
</dbReference>
<name>A0A1M5UK70_9FIRM</name>
<dbReference type="HAMAP" id="MF_00110">
    <property type="entry name" value="DHQ_synthase"/>
    <property type="match status" value="1"/>
</dbReference>
<comment type="cofactor">
    <cofactor evidence="2">
        <name>Zn(2+)</name>
        <dbReference type="ChEBI" id="CHEBI:29105"/>
    </cofactor>
</comment>
<evidence type="ECO:0000256" key="4">
    <source>
        <dbReference type="ARBA" id="ARBA00022741"/>
    </source>
</evidence>
<dbReference type="AlphaFoldDB" id="A0A1M5UK70"/>
<comment type="similarity">
    <text evidence="9">Belongs to the sugar phosphate cyclases superfamily. Dehydroquinate synthase family.</text>
</comment>
<proteinExistence type="inferred from homology"/>
<dbReference type="EMBL" id="FQXR01000003">
    <property type="protein sequence ID" value="SHH63226.1"/>
    <property type="molecule type" value="Genomic_DNA"/>
</dbReference>
<evidence type="ECO:0000256" key="2">
    <source>
        <dbReference type="ARBA" id="ARBA00001947"/>
    </source>
</evidence>
<dbReference type="GO" id="GO:0009073">
    <property type="term" value="P:aromatic amino acid family biosynthetic process"/>
    <property type="evidence" value="ECO:0007669"/>
    <property type="project" value="UniProtKB-KW"/>
</dbReference>
<comment type="function">
    <text evidence="9">Catalyzes the conversion of 3-deoxy-D-arabino-heptulosonate 7-phosphate (DAHP) to dehydroquinate (DHQ).</text>
</comment>
<dbReference type="STRING" id="1123281.SAMN02745180_00673"/>
<keyword evidence="4 9" id="KW-0547">Nucleotide-binding</keyword>
<comment type="catalytic activity">
    <reaction evidence="9">
        <text>7-phospho-2-dehydro-3-deoxy-D-arabino-heptonate = 3-dehydroquinate + phosphate</text>
        <dbReference type="Rhea" id="RHEA:21968"/>
        <dbReference type="ChEBI" id="CHEBI:32364"/>
        <dbReference type="ChEBI" id="CHEBI:43474"/>
        <dbReference type="ChEBI" id="CHEBI:58394"/>
        <dbReference type="EC" id="4.2.3.4"/>
    </reaction>
</comment>
<dbReference type="PANTHER" id="PTHR43622:SF1">
    <property type="entry name" value="3-DEHYDROQUINATE SYNTHASE"/>
    <property type="match status" value="1"/>
</dbReference>
<dbReference type="UniPathway" id="UPA00053">
    <property type="reaction ID" value="UER00085"/>
</dbReference>
<keyword evidence="7 9" id="KW-0456">Lyase</keyword>
<feature type="domain" description="3-dehydroquinate synthase C-terminal" evidence="12">
    <location>
        <begin position="167"/>
        <end position="310"/>
    </location>
</feature>
<dbReference type="PANTHER" id="PTHR43622">
    <property type="entry name" value="3-DEHYDROQUINATE SYNTHASE"/>
    <property type="match status" value="1"/>
</dbReference>
<keyword evidence="8 9" id="KW-0170">Cobalt</keyword>
<feature type="binding site" evidence="9">
    <location>
        <position position="250"/>
    </location>
    <ligand>
        <name>Zn(2+)</name>
        <dbReference type="ChEBI" id="CHEBI:29105"/>
    </ligand>
</feature>
<keyword evidence="3 9" id="KW-0479">Metal-binding</keyword>
<dbReference type="PIRSF" id="PIRSF001455">
    <property type="entry name" value="DHQ_synth"/>
    <property type="match status" value="1"/>
</dbReference>
<comment type="cofactor">
    <cofactor evidence="1 9">
        <name>NAD(+)</name>
        <dbReference type="ChEBI" id="CHEBI:57540"/>
    </cofactor>
</comment>
<dbReference type="SUPFAM" id="SSF56796">
    <property type="entry name" value="Dehydroquinate synthase-like"/>
    <property type="match status" value="1"/>
</dbReference>
<evidence type="ECO:0000256" key="1">
    <source>
        <dbReference type="ARBA" id="ARBA00001911"/>
    </source>
</evidence>
<dbReference type="InterPro" id="IPR030960">
    <property type="entry name" value="DHQS/DOIS_N"/>
</dbReference>
<keyword evidence="9" id="KW-0028">Amino-acid biosynthesis</keyword>
<evidence type="ECO:0000313" key="13">
    <source>
        <dbReference type="EMBL" id="SHH63226.1"/>
    </source>
</evidence>
<dbReference type="GO" id="GO:0003856">
    <property type="term" value="F:3-dehydroquinate synthase activity"/>
    <property type="evidence" value="ECO:0007669"/>
    <property type="project" value="UniProtKB-UniRule"/>
</dbReference>
<dbReference type="InterPro" id="IPR050071">
    <property type="entry name" value="Dehydroquinate_synthase"/>
</dbReference>
<evidence type="ECO:0000256" key="9">
    <source>
        <dbReference type="HAMAP-Rule" id="MF_00110"/>
    </source>
</evidence>
<dbReference type="GO" id="GO:0000166">
    <property type="term" value="F:nucleotide binding"/>
    <property type="evidence" value="ECO:0007669"/>
    <property type="project" value="UniProtKB-KW"/>
</dbReference>
<dbReference type="Gene3D" id="1.20.1090.10">
    <property type="entry name" value="Dehydroquinate synthase-like - alpha domain"/>
    <property type="match status" value="1"/>
</dbReference>
<organism evidence="13 14">
    <name type="scientific">Sporanaerobacter acetigenes DSM 13106</name>
    <dbReference type="NCBI Taxonomy" id="1123281"/>
    <lineage>
        <taxon>Bacteria</taxon>
        <taxon>Bacillati</taxon>
        <taxon>Bacillota</taxon>
        <taxon>Tissierellia</taxon>
        <taxon>Tissierellales</taxon>
        <taxon>Sporanaerobacteraceae</taxon>
        <taxon>Sporanaerobacter</taxon>
    </lineage>
</organism>
<dbReference type="Proteomes" id="UP000184389">
    <property type="component" value="Unassembled WGS sequence"/>
</dbReference>
<feature type="binding site" evidence="9">
    <location>
        <position position="170"/>
    </location>
    <ligand>
        <name>Zn(2+)</name>
        <dbReference type="ChEBI" id="CHEBI:29105"/>
    </ligand>
</feature>
<dbReference type="InterPro" id="IPR030963">
    <property type="entry name" value="DHQ_synth_fam"/>
</dbReference>
<comment type="subcellular location">
    <subcellularLocation>
        <location evidence="9">Cytoplasm</location>
    </subcellularLocation>
</comment>
<dbReference type="RefSeq" id="WP_072743248.1">
    <property type="nucleotide sequence ID" value="NZ_FQXR01000003.1"/>
</dbReference>
<feature type="binding site" evidence="9">
    <location>
        <begin position="91"/>
        <end position="95"/>
    </location>
    <ligand>
        <name>NAD(+)</name>
        <dbReference type="ChEBI" id="CHEBI:57540"/>
    </ligand>
</feature>
<comment type="pathway">
    <text evidence="9">Metabolic intermediate biosynthesis; chorismate biosynthesis; chorismate from D-erythrose 4-phosphate and phosphoenolpyruvate: step 2/7.</text>
</comment>
<dbReference type="OrthoDB" id="9806583at2"/>
<feature type="binding site" evidence="9">
    <location>
        <begin position="115"/>
        <end position="116"/>
    </location>
    <ligand>
        <name>NAD(+)</name>
        <dbReference type="ChEBI" id="CHEBI:57540"/>
    </ligand>
</feature>
<dbReference type="NCBIfam" id="TIGR01357">
    <property type="entry name" value="aroB"/>
    <property type="match status" value="1"/>
</dbReference>
<dbReference type="CDD" id="cd08195">
    <property type="entry name" value="DHQS"/>
    <property type="match status" value="1"/>
</dbReference>
<reference evidence="13 14" key="1">
    <citation type="submission" date="2016-11" db="EMBL/GenBank/DDBJ databases">
        <authorList>
            <person name="Jaros S."/>
            <person name="Januszkiewicz K."/>
            <person name="Wedrychowicz H."/>
        </authorList>
    </citation>
    <scope>NUCLEOTIDE SEQUENCE [LARGE SCALE GENOMIC DNA]</scope>
    <source>
        <strain evidence="13 14">DSM 13106</strain>
    </source>
</reference>
<feature type="binding site" evidence="9">
    <location>
        <position position="128"/>
    </location>
    <ligand>
        <name>NAD(+)</name>
        <dbReference type="ChEBI" id="CHEBI:57540"/>
    </ligand>
</feature>
<dbReference type="EC" id="4.2.3.4" evidence="9 10"/>
<dbReference type="InterPro" id="IPR056179">
    <property type="entry name" value="DHQS_C"/>
</dbReference>
<dbReference type="GO" id="GO:0008652">
    <property type="term" value="P:amino acid biosynthetic process"/>
    <property type="evidence" value="ECO:0007669"/>
    <property type="project" value="UniProtKB-KW"/>
</dbReference>
<feature type="binding site" evidence="9">
    <location>
        <position position="233"/>
    </location>
    <ligand>
        <name>Zn(2+)</name>
        <dbReference type="ChEBI" id="CHEBI:29105"/>
    </ligand>
</feature>
<evidence type="ECO:0000256" key="8">
    <source>
        <dbReference type="ARBA" id="ARBA00023285"/>
    </source>
</evidence>
<protein>
    <recommendedName>
        <fullName evidence="9 10">3-dehydroquinate synthase</fullName>
        <shortName evidence="9">DHQS</shortName>
        <ecNumber evidence="9 10">4.2.3.4</ecNumber>
    </recommendedName>
</protein>
<keyword evidence="9" id="KW-0963">Cytoplasm</keyword>
<keyword evidence="14" id="KW-1185">Reference proteome</keyword>
<gene>
    <name evidence="9" type="primary">aroB</name>
    <name evidence="13" type="ORF">SAMN02745180_00673</name>
</gene>
<evidence type="ECO:0000259" key="11">
    <source>
        <dbReference type="Pfam" id="PF01761"/>
    </source>
</evidence>
<feature type="domain" description="3-dehydroquinate synthase N-terminal" evidence="11">
    <location>
        <begin position="54"/>
        <end position="165"/>
    </location>
</feature>
<comment type="cofactor">
    <cofactor evidence="9">
        <name>Co(2+)</name>
        <dbReference type="ChEBI" id="CHEBI:48828"/>
    </cofactor>
    <cofactor evidence="9">
        <name>Zn(2+)</name>
        <dbReference type="ChEBI" id="CHEBI:29105"/>
    </cofactor>
    <text evidence="9">Binds 1 divalent metal cation per subunit. Can use either Co(2+) or Zn(2+).</text>
</comment>
<dbReference type="GO" id="GO:0005737">
    <property type="term" value="C:cytoplasm"/>
    <property type="evidence" value="ECO:0007669"/>
    <property type="project" value="UniProtKB-SubCell"/>
</dbReference>
<dbReference type="Pfam" id="PF24621">
    <property type="entry name" value="DHQS_C"/>
    <property type="match status" value="1"/>
</dbReference>
<accession>A0A1M5UK70</accession>
<feature type="binding site" evidence="9">
    <location>
        <begin position="155"/>
        <end position="158"/>
    </location>
    <ligand>
        <name>NAD(+)</name>
        <dbReference type="ChEBI" id="CHEBI:57540"/>
    </ligand>
</feature>